<dbReference type="RefSeq" id="WP_205174143.1">
    <property type="nucleotide sequence ID" value="NZ_JAFBDZ010000003.1"/>
</dbReference>
<dbReference type="InterPro" id="IPR019683">
    <property type="entry name" value="SirA"/>
</dbReference>
<proteinExistence type="predicted"/>
<dbReference type="Gene3D" id="3.30.310.250">
    <property type="entry name" value="Sporulation inhibitor of replication protein SirA"/>
    <property type="match status" value="1"/>
</dbReference>
<sequence length="147" mass="17740">MVRSYQIYWIKKEFASFFYGRERLFFNLFLQRESSSGWLKEILEKQVEFITKPIPYLPIQRYVGQEVQKREDIMKVDESYMIELPDGAGGVKMTIQKDYINIEAWGLEEVESLFFEILRKVDGRLLAIELEHERFGWLKPIKERKYV</sequence>
<gene>
    <name evidence="1" type="ORF">JOC86_003537</name>
</gene>
<keyword evidence="2" id="KW-1185">Reference proteome</keyword>
<dbReference type="Pfam" id="PF10747">
    <property type="entry name" value="SirA"/>
    <property type="match status" value="1"/>
</dbReference>
<evidence type="ECO:0000313" key="2">
    <source>
        <dbReference type="Proteomes" id="UP001646157"/>
    </source>
</evidence>
<name>A0ABS2NGM5_9BACI</name>
<dbReference type="InterPro" id="IPR038449">
    <property type="entry name" value="SirA_sf"/>
</dbReference>
<evidence type="ECO:0008006" key="3">
    <source>
        <dbReference type="Google" id="ProtNLM"/>
    </source>
</evidence>
<protein>
    <recommendedName>
        <fullName evidence="3">Sporulation inhibitor of replication protein SirA</fullName>
    </recommendedName>
</protein>
<comment type="caution">
    <text evidence="1">The sequence shown here is derived from an EMBL/GenBank/DDBJ whole genome shotgun (WGS) entry which is preliminary data.</text>
</comment>
<evidence type="ECO:0000313" key="1">
    <source>
        <dbReference type="EMBL" id="MBM7586985.1"/>
    </source>
</evidence>
<dbReference type="EMBL" id="JAFBDZ010000003">
    <property type="protein sequence ID" value="MBM7586985.1"/>
    <property type="molecule type" value="Genomic_DNA"/>
</dbReference>
<reference evidence="1 2" key="1">
    <citation type="submission" date="2021-01" db="EMBL/GenBank/DDBJ databases">
        <title>Genomic Encyclopedia of Type Strains, Phase IV (KMG-IV): sequencing the most valuable type-strain genomes for metagenomic binning, comparative biology and taxonomic classification.</title>
        <authorList>
            <person name="Goeker M."/>
        </authorList>
    </citation>
    <scope>NUCLEOTIDE SEQUENCE [LARGE SCALE GENOMIC DNA]</scope>
    <source>
        <strain evidence="1 2">DSM 24834</strain>
    </source>
</reference>
<accession>A0ABS2NGM5</accession>
<dbReference type="Proteomes" id="UP001646157">
    <property type="component" value="Unassembled WGS sequence"/>
</dbReference>
<organism evidence="1 2">
    <name type="scientific">Rossellomorea pakistanensis</name>
    <dbReference type="NCBI Taxonomy" id="992288"/>
    <lineage>
        <taxon>Bacteria</taxon>
        <taxon>Bacillati</taxon>
        <taxon>Bacillota</taxon>
        <taxon>Bacilli</taxon>
        <taxon>Bacillales</taxon>
        <taxon>Bacillaceae</taxon>
        <taxon>Rossellomorea</taxon>
    </lineage>
</organism>